<evidence type="ECO:0000313" key="3">
    <source>
        <dbReference type="Proteomes" id="UP000502641"/>
    </source>
</evidence>
<feature type="region of interest" description="Disordered" evidence="1">
    <location>
        <begin position="200"/>
        <end position="309"/>
    </location>
</feature>
<dbReference type="Pfam" id="PF19934">
    <property type="entry name" value="DUF6397"/>
    <property type="match status" value="1"/>
</dbReference>
<feature type="compositionally biased region" description="Basic and acidic residues" evidence="1">
    <location>
        <begin position="234"/>
        <end position="244"/>
    </location>
</feature>
<keyword evidence="3" id="KW-1185">Reference proteome</keyword>
<organism evidence="2 3">
    <name type="scientific">Streptomyces argyrophylli</name>
    <dbReference type="NCBI Taxonomy" id="2726118"/>
    <lineage>
        <taxon>Bacteria</taxon>
        <taxon>Bacillati</taxon>
        <taxon>Actinomycetota</taxon>
        <taxon>Actinomycetes</taxon>
        <taxon>Kitasatosporales</taxon>
        <taxon>Streptomycetaceae</taxon>
        <taxon>Streptomyces</taxon>
    </lineage>
</organism>
<dbReference type="KEGG" id="sarg:HKX69_30540"/>
<dbReference type="InterPro" id="IPR045652">
    <property type="entry name" value="DUF6397"/>
</dbReference>
<gene>
    <name evidence="2" type="ORF">HKX69_30540</name>
</gene>
<proteinExistence type="predicted"/>
<evidence type="ECO:0000313" key="2">
    <source>
        <dbReference type="EMBL" id="QJS14679.1"/>
    </source>
</evidence>
<accession>A0A6M4PVP8</accession>
<protein>
    <submittedName>
        <fullName evidence="2">Uncharacterized protein</fullName>
    </submittedName>
</protein>
<reference evidence="2 3" key="1">
    <citation type="submission" date="2020-05" db="EMBL/GenBank/DDBJ databases">
        <authorList>
            <person name="Li K."/>
        </authorList>
    </citation>
    <scope>NUCLEOTIDE SEQUENCE [LARGE SCALE GENOMIC DNA]</scope>
    <source>
        <strain evidence="3">jing01</strain>
    </source>
</reference>
<feature type="region of interest" description="Disordered" evidence="1">
    <location>
        <begin position="329"/>
        <end position="397"/>
    </location>
</feature>
<dbReference type="Proteomes" id="UP000502641">
    <property type="component" value="Chromosome"/>
</dbReference>
<evidence type="ECO:0000256" key="1">
    <source>
        <dbReference type="SAM" id="MobiDB-lite"/>
    </source>
</evidence>
<dbReference type="AlphaFoldDB" id="A0A6M4PVP8"/>
<name>A0A6M4PVP8_9ACTN</name>
<sequence length="397" mass="43727">MEQAEIERLRTQDGFPESLRERVRVVGTAEGAALMEIPAGRFTRLARLGLLVPVKYYLNRYRAVVWLYLAEELRQFTTGPEHAHLLKGRTPETLRGQLATGMDLRARNWRARQVGFLLRQAEDPWARAAAVAAFLAPVEVADVVKHPYERAHLERFRPVSPGSGAPGSPSARLTERITTAQDADEVGWLRNELARSVEEARDISPAPRPTVHRVPPAMRAVARPIPPMARTVTRHTEEATRSREPAAPSLDSTAALAELAAPSSKSAARNPDSVRETPPSRETAAPVPEPEVRLPRPAARPAESGPRVLRMRTRLPEAVAAQLMAAATAPTESAVRHPGPRVLPRRYAVPREPAARPTVPPAPREHEPAQPLPPPSSRGLRSWLRRRNARPAPPARV</sequence>
<dbReference type="EMBL" id="CP053189">
    <property type="protein sequence ID" value="QJS14679.1"/>
    <property type="molecule type" value="Genomic_DNA"/>
</dbReference>